<keyword evidence="9" id="KW-1185">Reference proteome</keyword>
<evidence type="ECO:0008006" key="10">
    <source>
        <dbReference type="Google" id="ProtNLM"/>
    </source>
</evidence>
<dbReference type="PROSITE" id="PS51192">
    <property type="entry name" value="HELICASE_ATP_BIND_1"/>
    <property type="match status" value="1"/>
</dbReference>
<dbReference type="Gene3D" id="2.170.150.30">
    <property type="entry name" value="RIG-I-like receptor, C-terminal regulatory domain"/>
    <property type="match status" value="1"/>
</dbReference>
<evidence type="ECO:0000256" key="4">
    <source>
        <dbReference type="ARBA" id="ARBA00049390"/>
    </source>
</evidence>
<organism evidence="8 9">
    <name type="scientific">Onchocerca volvulus</name>
    <dbReference type="NCBI Taxonomy" id="6282"/>
    <lineage>
        <taxon>Eukaryota</taxon>
        <taxon>Metazoa</taxon>
        <taxon>Ecdysozoa</taxon>
        <taxon>Nematoda</taxon>
        <taxon>Chromadorea</taxon>
        <taxon>Rhabditida</taxon>
        <taxon>Spirurina</taxon>
        <taxon>Spiruromorpha</taxon>
        <taxon>Filarioidea</taxon>
        <taxon>Onchocercidae</taxon>
        <taxon>Onchocerca</taxon>
    </lineage>
</organism>
<evidence type="ECO:0000259" key="5">
    <source>
        <dbReference type="PROSITE" id="PS51192"/>
    </source>
</evidence>
<dbReference type="InterPro" id="IPR006935">
    <property type="entry name" value="Helicase/UvrB_N"/>
</dbReference>
<dbReference type="GO" id="GO:0003724">
    <property type="term" value="F:RNA helicase activity"/>
    <property type="evidence" value="ECO:0007669"/>
    <property type="project" value="UniProtKB-EC"/>
</dbReference>
<reference evidence="8" key="2">
    <citation type="submission" date="2022-06" db="UniProtKB">
        <authorList>
            <consortium name="EnsemblMetazoa"/>
        </authorList>
    </citation>
    <scope>IDENTIFICATION</scope>
</reference>
<evidence type="ECO:0000256" key="3">
    <source>
        <dbReference type="ARBA" id="ARBA00022859"/>
    </source>
</evidence>
<dbReference type="PANTHER" id="PTHR14074:SF29">
    <property type="entry name" value="DICER-RELATED HELICASE"/>
    <property type="match status" value="1"/>
</dbReference>
<dbReference type="InterPro" id="IPR027417">
    <property type="entry name" value="P-loop_NTPase"/>
</dbReference>
<dbReference type="GO" id="GO:0045087">
    <property type="term" value="P:innate immune response"/>
    <property type="evidence" value="ECO:0007669"/>
    <property type="project" value="UniProtKB-KW"/>
</dbReference>
<evidence type="ECO:0000256" key="2">
    <source>
        <dbReference type="ARBA" id="ARBA00022588"/>
    </source>
</evidence>
<reference evidence="9" key="1">
    <citation type="submission" date="2013-10" db="EMBL/GenBank/DDBJ databases">
        <title>Genome sequencing of Onchocerca volvulus.</title>
        <authorList>
            <person name="Cotton J."/>
            <person name="Tsai J."/>
            <person name="Stanley E."/>
            <person name="Tracey A."/>
            <person name="Holroyd N."/>
            <person name="Lustigman S."/>
            <person name="Berriman M."/>
        </authorList>
    </citation>
    <scope>NUCLEOTIDE SEQUENCE</scope>
</reference>
<dbReference type="EMBL" id="CMVM020000356">
    <property type="status" value="NOT_ANNOTATED_CDS"/>
    <property type="molecule type" value="Genomic_DNA"/>
</dbReference>
<dbReference type="GO" id="GO:0005524">
    <property type="term" value="F:ATP binding"/>
    <property type="evidence" value="ECO:0007669"/>
    <property type="project" value="InterPro"/>
</dbReference>
<dbReference type="SUPFAM" id="SSF52540">
    <property type="entry name" value="P-loop containing nucleoside triphosphate hydrolases"/>
    <property type="match status" value="2"/>
</dbReference>
<dbReference type="InterPro" id="IPR014001">
    <property type="entry name" value="Helicase_ATP-bd"/>
</dbReference>
<dbReference type="GO" id="GO:0003677">
    <property type="term" value="F:DNA binding"/>
    <property type="evidence" value="ECO:0007669"/>
    <property type="project" value="InterPro"/>
</dbReference>
<dbReference type="EnsemblMetazoa" id="OVOC11332.1">
    <property type="protein sequence ID" value="OVOC11332.1"/>
    <property type="gene ID" value="WBGene00248141"/>
</dbReference>
<dbReference type="GO" id="GO:0016787">
    <property type="term" value="F:hydrolase activity"/>
    <property type="evidence" value="ECO:0007669"/>
    <property type="project" value="InterPro"/>
</dbReference>
<dbReference type="Pfam" id="PF11648">
    <property type="entry name" value="RIG-I_C-RD"/>
    <property type="match status" value="1"/>
</dbReference>
<sequence length="985" mass="113197">MSPEQQLRLLYLYDEEIIKRIAVHHVEAINFAHLLKPNEYETLIEQYNFSWTTFAVKLWEQLWKAPTRTLLFETVLSFLVSCDPKLHRRLSCMDLTSNLSDLIEILKNFNGILKNMDPYIVCEKISCISRHHANLMMPVKNIIEKLGETSAKKCILRAVLDMGNGAFLDLLNAIAACSDVAYHFVIESYPDFERYYRLFIHERGKTKRGKMYFCDCDVPVANVINESRSNELENVYMIDLNYEHFPVNASNAAKDDIYEGEIIVLRKYQEEIAQPAYDGWNTLIYAPTGTGKTMIAISIARNHLVLGKKNNLYTKICFFVTNTTFLEQQTKLFEKFVGHRWKVVSLSGVMVNAPLVETIKAYDVIIITPQLIVNLLKTCDEGSLPFSLSSFSLMFFDEAHHADGNHPYNVIMNDYHDMKYSGEIPDGKRLPQVIGLTASLGIGNAQNASEAVKHFIKICANLDIIVISYVHENVDELRAFSSIAVNETKFVASNLTTDPVANDILKLLMRFESILSRAAESISISDKIYQHSDQDMLYSLQNPPDIKYSKEYETWCSHLLARSVPIAKLERKIRLHIMTCLEFILLLIHTLDYCIHFPSYVAKKYFESEFNVLQHTADQRLVDIMRTYLLKATVGNNTDNELYNKLLSELRDQFVKQKDGRAIIFVLTREFARQLSEELNKDENLQMLSVKADFITGTNAPGEIGGQSINQQRDTLARFTSGDTKILCATSVAEEGIDIQKCNLVIKYNYVTNEIAHVQRRGRGRAANARCILLTCDPKLRDREKENIFREQIMQNALHLIDQKPPNWFREEVQKCVEQNVIERTRKKLLLNEKKVALTSKRYTLLCKKCDAIICDNNDIVVASNCTQYLCVCKEIWDRSIQRSFPKEMVEQEASYKFQGIGSICCVRCGHRWGRIVRYNDSTLPVIAANAFVLVAENGERFQRKQWKQIVENFFEPRNIESYDYATMKTAALTLSELIVDNFCS</sequence>
<dbReference type="PANTHER" id="PTHR14074">
    <property type="entry name" value="HELICASE WITH DEATH DOMAIN-RELATED"/>
    <property type="match status" value="1"/>
</dbReference>
<dbReference type="PROSITE" id="PS51194">
    <property type="entry name" value="HELICASE_CTER"/>
    <property type="match status" value="1"/>
</dbReference>
<dbReference type="InterPro" id="IPR051363">
    <property type="entry name" value="RLR_Helicase"/>
</dbReference>
<keyword evidence="2" id="KW-0399">Innate immunity</keyword>
<name>A0A8R1TKY0_ONCVO</name>
<keyword evidence="3" id="KW-0391">Immunity</keyword>
<dbReference type="InterPro" id="IPR001650">
    <property type="entry name" value="Helicase_C-like"/>
</dbReference>
<evidence type="ECO:0000256" key="1">
    <source>
        <dbReference type="ARBA" id="ARBA00006866"/>
    </source>
</evidence>
<dbReference type="SMART" id="SM00490">
    <property type="entry name" value="HELICc"/>
    <property type="match status" value="1"/>
</dbReference>
<accession>A0A8R1TKY0</accession>
<evidence type="ECO:0000313" key="9">
    <source>
        <dbReference type="Proteomes" id="UP000024404"/>
    </source>
</evidence>
<feature type="domain" description="Helicase ATP-binding" evidence="5">
    <location>
        <begin position="273"/>
        <end position="458"/>
    </location>
</feature>
<dbReference type="AlphaFoldDB" id="A0A8R1TKY0"/>
<dbReference type="Proteomes" id="UP000024404">
    <property type="component" value="Unassembled WGS sequence"/>
</dbReference>
<evidence type="ECO:0000313" key="8">
    <source>
        <dbReference type="EnsemblMetazoa" id="OVOC11332.1"/>
    </source>
</evidence>
<dbReference type="GO" id="GO:0005737">
    <property type="term" value="C:cytoplasm"/>
    <property type="evidence" value="ECO:0007669"/>
    <property type="project" value="TreeGrafter"/>
</dbReference>
<dbReference type="InterPro" id="IPR038557">
    <property type="entry name" value="RLR_C_sf"/>
</dbReference>
<dbReference type="Pfam" id="PF04851">
    <property type="entry name" value="ResIII"/>
    <property type="match status" value="1"/>
</dbReference>
<dbReference type="SMART" id="SM00487">
    <property type="entry name" value="DEXDc"/>
    <property type="match status" value="1"/>
</dbReference>
<dbReference type="Pfam" id="PF00271">
    <property type="entry name" value="Helicase_C"/>
    <property type="match status" value="1"/>
</dbReference>
<dbReference type="PROSITE" id="PS51789">
    <property type="entry name" value="RLR_CTR"/>
    <property type="match status" value="1"/>
</dbReference>
<dbReference type="InterPro" id="IPR021673">
    <property type="entry name" value="RLR_CTR"/>
</dbReference>
<dbReference type="Gene3D" id="3.40.50.300">
    <property type="entry name" value="P-loop containing nucleotide triphosphate hydrolases"/>
    <property type="match status" value="2"/>
</dbReference>
<feature type="domain" description="RLR CTR" evidence="7">
    <location>
        <begin position="833"/>
        <end position="964"/>
    </location>
</feature>
<comment type="similarity">
    <text evidence="1">Belongs to the helicase family. RLR subfamily.</text>
</comment>
<proteinExistence type="inferred from homology"/>
<dbReference type="Gene3D" id="1.20.1320.30">
    <property type="match status" value="1"/>
</dbReference>
<evidence type="ECO:0000259" key="7">
    <source>
        <dbReference type="PROSITE" id="PS51789"/>
    </source>
</evidence>
<protein>
    <recommendedName>
        <fullName evidence="10">RNA helicase</fullName>
    </recommendedName>
</protein>
<feature type="domain" description="Helicase C-terminal" evidence="6">
    <location>
        <begin position="642"/>
        <end position="813"/>
    </location>
</feature>
<comment type="catalytic activity">
    <reaction evidence="4">
        <text>ATP + H2O = ADP + phosphate + H(+)</text>
        <dbReference type="Rhea" id="RHEA:13065"/>
        <dbReference type="ChEBI" id="CHEBI:15377"/>
        <dbReference type="ChEBI" id="CHEBI:15378"/>
        <dbReference type="ChEBI" id="CHEBI:30616"/>
        <dbReference type="ChEBI" id="CHEBI:43474"/>
        <dbReference type="ChEBI" id="CHEBI:456216"/>
        <dbReference type="EC" id="3.6.4.13"/>
    </reaction>
    <physiologicalReaction direction="left-to-right" evidence="4">
        <dbReference type="Rhea" id="RHEA:13066"/>
    </physiologicalReaction>
</comment>
<evidence type="ECO:0000259" key="6">
    <source>
        <dbReference type="PROSITE" id="PS51194"/>
    </source>
</evidence>